<proteinExistence type="predicted"/>
<evidence type="ECO:0000313" key="2">
    <source>
        <dbReference type="Proteomes" id="UP001281761"/>
    </source>
</evidence>
<reference evidence="1 2" key="1">
    <citation type="journal article" date="2022" name="bioRxiv">
        <title>Genomics of Preaxostyla Flagellates Illuminates Evolutionary Transitions and the Path Towards Mitochondrial Loss.</title>
        <authorList>
            <person name="Novak L.V.F."/>
            <person name="Treitli S.C."/>
            <person name="Pyrih J."/>
            <person name="Halakuc P."/>
            <person name="Pipaliya S.V."/>
            <person name="Vacek V."/>
            <person name="Brzon O."/>
            <person name="Soukal P."/>
            <person name="Eme L."/>
            <person name="Dacks J.B."/>
            <person name="Karnkowska A."/>
            <person name="Elias M."/>
            <person name="Hampl V."/>
        </authorList>
    </citation>
    <scope>NUCLEOTIDE SEQUENCE [LARGE SCALE GENOMIC DNA]</scope>
    <source>
        <strain evidence="1">NAU3</strain>
        <tissue evidence="1">Gut</tissue>
    </source>
</reference>
<keyword evidence="2" id="KW-1185">Reference proteome</keyword>
<accession>A0ABQ9WKQ1</accession>
<evidence type="ECO:0000313" key="1">
    <source>
        <dbReference type="EMBL" id="KAK2939903.1"/>
    </source>
</evidence>
<organism evidence="1 2">
    <name type="scientific">Blattamonas nauphoetae</name>
    <dbReference type="NCBI Taxonomy" id="2049346"/>
    <lineage>
        <taxon>Eukaryota</taxon>
        <taxon>Metamonada</taxon>
        <taxon>Preaxostyla</taxon>
        <taxon>Oxymonadida</taxon>
        <taxon>Blattamonas</taxon>
    </lineage>
</organism>
<sequence length="210" mass="22666">MHSVLCTTQQQEESTLPSFCLTTSICCSASLSNSFGERRCFSAVVGAHVNCLVVTCASEDVVGGVCRVRSAGDSFRSPHFSCSELFGFGRGRACHQSVGEQVGSAAPLNTQALFLMLQFASGLPPKLVRPRSLLSTHSHSHSRCLFLRLFSFASLLAACLTGQKRRSVSVDNSSKGQISSEHEIACYELETGKLVGTYVKIYALKLYLLS</sequence>
<dbReference type="Proteomes" id="UP001281761">
    <property type="component" value="Unassembled WGS sequence"/>
</dbReference>
<gene>
    <name evidence="1" type="ORF">BLNAU_25188</name>
</gene>
<dbReference type="EMBL" id="JARBJD010000809">
    <property type="protein sequence ID" value="KAK2939903.1"/>
    <property type="molecule type" value="Genomic_DNA"/>
</dbReference>
<comment type="caution">
    <text evidence="1">The sequence shown here is derived from an EMBL/GenBank/DDBJ whole genome shotgun (WGS) entry which is preliminary data.</text>
</comment>
<name>A0ABQ9WKQ1_9EUKA</name>
<protein>
    <submittedName>
        <fullName evidence="1">Uncharacterized protein</fullName>
    </submittedName>
</protein>